<proteinExistence type="predicted"/>
<sequence length="117" mass="13291">MPSSAMRHQSAPLRLIALRLEVAELEAVVRAPNVVEGWRLTVHHHDGRAPDHIATWIRLRGQDSAQMTTVYRRASEKPLTLTHIIPPERYRAFVKGARQLDFDKLDDAPNIPWLGAD</sequence>
<dbReference type="AlphaFoldDB" id="A0A2M8PW70"/>
<name>A0A2M8PW70_9CHLR</name>
<gene>
    <name evidence="1" type="ORF">CUN50_06030</name>
</gene>
<comment type="caution">
    <text evidence="1">The sequence shown here is derived from an EMBL/GenBank/DDBJ whole genome shotgun (WGS) entry which is preliminary data.</text>
</comment>
<dbReference type="Proteomes" id="UP000228947">
    <property type="component" value="Unassembled WGS sequence"/>
</dbReference>
<feature type="non-terminal residue" evidence="1">
    <location>
        <position position="117"/>
    </location>
</feature>
<evidence type="ECO:0000313" key="1">
    <source>
        <dbReference type="EMBL" id="PJF41807.1"/>
    </source>
</evidence>
<dbReference type="EMBL" id="PGTL01000075">
    <property type="protein sequence ID" value="PJF41807.1"/>
    <property type="molecule type" value="Genomic_DNA"/>
</dbReference>
<accession>A0A2M8PW70</accession>
<organism evidence="1 2">
    <name type="scientific">Candidatus Thermofonsia Clade 1 bacterium</name>
    <dbReference type="NCBI Taxonomy" id="2364210"/>
    <lineage>
        <taxon>Bacteria</taxon>
        <taxon>Bacillati</taxon>
        <taxon>Chloroflexota</taxon>
        <taxon>Candidatus Thermofontia</taxon>
        <taxon>Candidatus Thermofonsia Clade 1</taxon>
    </lineage>
</organism>
<evidence type="ECO:0000313" key="2">
    <source>
        <dbReference type="Proteomes" id="UP000228947"/>
    </source>
</evidence>
<protein>
    <submittedName>
        <fullName evidence="1">Uncharacterized protein</fullName>
    </submittedName>
</protein>
<reference evidence="1 2" key="1">
    <citation type="submission" date="2017-11" db="EMBL/GenBank/DDBJ databases">
        <title>Evolution of Phototrophy in the Chloroflexi Phylum Driven by Horizontal Gene Transfer.</title>
        <authorList>
            <person name="Ward L.M."/>
            <person name="Hemp J."/>
            <person name="Shih P.M."/>
            <person name="Mcglynn S.E."/>
            <person name="Fischer W."/>
        </authorList>
    </citation>
    <scope>NUCLEOTIDE SEQUENCE [LARGE SCALE GENOMIC DNA]</scope>
    <source>
        <strain evidence="1">CP1_1M</strain>
    </source>
</reference>